<protein>
    <submittedName>
        <fullName evidence="1">Uncharacterized protein</fullName>
    </submittedName>
</protein>
<sequence length="118" mass="13697">MKRSTFIKNLISLYRASALPMDVITQYQKIYLLQCFVRGFQQSKIVFKENIEVAEGWVESFSEKINDSIIKIEDAFGKDSYVVANIDELAQSPERIQRFEEILGQSGNKFYEVIFKPS</sequence>
<accession>A0ABY6D236</accession>
<evidence type="ECO:0000313" key="2">
    <source>
        <dbReference type="Proteomes" id="UP001062165"/>
    </source>
</evidence>
<dbReference type="Proteomes" id="UP001062165">
    <property type="component" value="Chromosome"/>
</dbReference>
<organism evidence="1 2">
    <name type="scientific">Reichenbachiella carrageenanivorans</name>
    <dbReference type="NCBI Taxonomy" id="2979869"/>
    <lineage>
        <taxon>Bacteria</taxon>
        <taxon>Pseudomonadati</taxon>
        <taxon>Bacteroidota</taxon>
        <taxon>Cytophagia</taxon>
        <taxon>Cytophagales</taxon>
        <taxon>Reichenbachiellaceae</taxon>
        <taxon>Reichenbachiella</taxon>
    </lineage>
</organism>
<proteinExistence type="predicted"/>
<gene>
    <name evidence="1" type="ORF">N7E81_02495</name>
</gene>
<keyword evidence="2" id="KW-1185">Reference proteome</keyword>
<reference evidence="1" key="1">
    <citation type="submission" date="2022-10" db="EMBL/GenBank/DDBJ databases">
        <title>Comparative genomics and taxonomic characterization of three novel marine species of genus Reichenbachiella exhibiting antioxidant and polysaccharide degradation activities.</title>
        <authorList>
            <person name="Muhammad N."/>
            <person name="Lee Y.-J."/>
            <person name="Ko J."/>
            <person name="Kim S.-G."/>
        </authorList>
    </citation>
    <scope>NUCLEOTIDE SEQUENCE</scope>
    <source>
        <strain evidence="1">Wsw4-B4</strain>
    </source>
</reference>
<evidence type="ECO:0000313" key="1">
    <source>
        <dbReference type="EMBL" id="UXX79974.1"/>
    </source>
</evidence>
<dbReference type="EMBL" id="CP106735">
    <property type="protein sequence ID" value="UXX79974.1"/>
    <property type="molecule type" value="Genomic_DNA"/>
</dbReference>
<dbReference type="RefSeq" id="WP_263051704.1">
    <property type="nucleotide sequence ID" value="NZ_CP106735.1"/>
</dbReference>
<name>A0ABY6D236_9BACT</name>